<keyword evidence="1" id="KW-0863">Zinc-finger</keyword>
<evidence type="ECO:0000313" key="4">
    <source>
        <dbReference type="EMBL" id="RYR68605.1"/>
    </source>
</evidence>
<comment type="caution">
    <text evidence="4">The sequence shown here is derived from an EMBL/GenBank/DDBJ whole genome shotgun (WGS) entry which is preliminary data.</text>
</comment>
<accession>A0A445DZF2</accession>
<dbReference type="EMBL" id="SDMP01000003">
    <property type="protein sequence ID" value="RYR68605.1"/>
    <property type="molecule type" value="Genomic_DNA"/>
</dbReference>
<keyword evidence="1" id="KW-0539">Nucleus</keyword>
<keyword evidence="1" id="KW-0479">Metal-binding</keyword>
<dbReference type="PANTHER" id="PTHR31669">
    <property type="entry name" value="PROTEIN FAR1-RELATED SEQUENCE 10-RELATED"/>
    <property type="match status" value="1"/>
</dbReference>
<dbReference type="InterPro" id="IPR031052">
    <property type="entry name" value="FHY3/FAR1"/>
</dbReference>
<dbReference type="GO" id="GO:0005634">
    <property type="term" value="C:nucleus"/>
    <property type="evidence" value="ECO:0007669"/>
    <property type="project" value="UniProtKB-SubCell"/>
</dbReference>
<dbReference type="GO" id="GO:0006355">
    <property type="term" value="P:regulation of DNA-templated transcription"/>
    <property type="evidence" value="ECO:0007669"/>
    <property type="project" value="UniProtKB-UniRule"/>
</dbReference>
<dbReference type="AlphaFoldDB" id="A0A445DZF2"/>
<dbReference type="PANTHER" id="PTHR31669:SF251">
    <property type="entry name" value="PROTEIN FAR1-RELATED SEQUENCE"/>
    <property type="match status" value="1"/>
</dbReference>
<protein>
    <recommendedName>
        <fullName evidence="1">Protein FAR1-RELATED SEQUENCE</fullName>
    </recommendedName>
</protein>
<gene>
    <name evidence="4" type="ORF">Ahy_A03g015083</name>
</gene>
<dbReference type="GO" id="GO:0008270">
    <property type="term" value="F:zinc ion binding"/>
    <property type="evidence" value="ECO:0007669"/>
    <property type="project" value="UniProtKB-UniRule"/>
</dbReference>
<dbReference type="Proteomes" id="UP000289738">
    <property type="component" value="Chromosome A03"/>
</dbReference>
<feature type="region of interest" description="Disordered" evidence="2">
    <location>
        <begin position="387"/>
        <end position="410"/>
    </location>
</feature>
<keyword evidence="1" id="KW-0862">Zinc</keyword>
<evidence type="ECO:0000256" key="2">
    <source>
        <dbReference type="SAM" id="MobiDB-lite"/>
    </source>
</evidence>
<evidence type="ECO:0000256" key="3">
    <source>
        <dbReference type="SAM" id="SignalP"/>
    </source>
</evidence>
<keyword evidence="3" id="KW-0732">Signal</keyword>
<comment type="function">
    <text evidence="1">Putative transcription activator involved in regulating light control of development.</text>
</comment>
<feature type="chain" id="PRO_5019339292" description="Protein FAR1-RELATED SEQUENCE" evidence="3">
    <location>
        <begin position="22"/>
        <end position="553"/>
    </location>
</feature>
<evidence type="ECO:0000256" key="1">
    <source>
        <dbReference type="RuleBase" id="RU367018"/>
    </source>
</evidence>
<reference evidence="4 5" key="1">
    <citation type="submission" date="2019-01" db="EMBL/GenBank/DDBJ databases">
        <title>Sequencing of cultivated peanut Arachis hypogaea provides insights into genome evolution and oil improvement.</title>
        <authorList>
            <person name="Chen X."/>
        </authorList>
    </citation>
    <scope>NUCLEOTIDE SEQUENCE [LARGE SCALE GENOMIC DNA]</scope>
    <source>
        <strain evidence="5">cv. Fuhuasheng</strain>
        <tissue evidence="4">Leaves</tissue>
    </source>
</reference>
<keyword evidence="5" id="KW-1185">Reference proteome</keyword>
<evidence type="ECO:0000313" key="5">
    <source>
        <dbReference type="Proteomes" id="UP000289738"/>
    </source>
</evidence>
<sequence>MRRTQGSVVLIDVVLVRCASCIVRYAARPLPCLSVKVARLEDCTLVANGFQEYAERSGGADDVAEGGLSRPVSAKDFLGKDFAMEEDAYAAYKEFAKLRGFGVQKGDVSRVNGVLIRRDFSAIDQTIVDKHNHELSPAMFAHLLPSHRKMSDGDKIQVDSLKQFGIATSKMMAYMAGQSCGESWAMAYLRGTFCARYRTTSRCEGINAFIKGFLKSTDSMLELVHSLDRVVKDYQNNEVTAQFYSTYYSPVLMTGLVSIELFASKVYTRAFFSEVKKQIKGVATLLFQSKDSISTTTVWYKNAKDCRSTPVESKDSHEGRLLRYGALCGAMSLVAQLGAEDAAEFVVARDGIASLIEVLQQRLHERVGSQLGLSSLFGIKDPVVSKTKRAPRKGNESEPGEGVAVADGAGGPSSVECCPHDATAPSATPKTRYCHTNEQGFQSETGNPCETDRTRADGNTPSIAHGSSNPFCRNPLGVRGGGTNFFLGGQHIEQFYASHSCSGHIGEPSAHAASTSFHNPNTWTNEDLFERWLTQNVLSRSTCSGKHGSIPKQ</sequence>
<feature type="compositionally biased region" description="Low complexity" evidence="2">
    <location>
        <begin position="400"/>
        <end position="410"/>
    </location>
</feature>
<comment type="subcellular location">
    <subcellularLocation>
        <location evidence="1">Nucleus</location>
    </subcellularLocation>
</comment>
<proteinExistence type="inferred from homology"/>
<comment type="similarity">
    <text evidence="1">Belongs to the FHY3/FAR1 family.</text>
</comment>
<organism evidence="4 5">
    <name type="scientific">Arachis hypogaea</name>
    <name type="common">Peanut</name>
    <dbReference type="NCBI Taxonomy" id="3818"/>
    <lineage>
        <taxon>Eukaryota</taxon>
        <taxon>Viridiplantae</taxon>
        <taxon>Streptophyta</taxon>
        <taxon>Embryophyta</taxon>
        <taxon>Tracheophyta</taxon>
        <taxon>Spermatophyta</taxon>
        <taxon>Magnoliopsida</taxon>
        <taxon>eudicotyledons</taxon>
        <taxon>Gunneridae</taxon>
        <taxon>Pentapetalae</taxon>
        <taxon>rosids</taxon>
        <taxon>fabids</taxon>
        <taxon>Fabales</taxon>
        <taxon>Fabaceae</taxon>
        <taxon>Papilionoideae</taxon>
        <taxon>50 kb inversion clade</taxon>
        <taxon>dalbergioids sensu lato</taxon>
        <taxon>Dalbergieae</taxon>
        <taxon>Pterocarpus clade</taxon>
        <taxon>Arachis</taxon>
    </lineage>
</organism>
<name>A0A445DZF2_ARAHY</name>
<feature type="signal peptide" evidence="3">
    <location>
        <begin position="1"/>
        <end position="21"/>
    </location>
</feature>